<dbReference type="InterPro" id="IPR044023">
    <property type="entry name" value="Ig_7"/>
</dbReference>
<feature type="domain" description="Ig-like" evidence="2">
    <location>
        <begin position="181"/>
        <end position="258"/>
    </location>
</feature>
<feature type="domain" description="Ig-like" evidence="2">
    <location>
        <begin position="995"/>
        <end position="1070"/>
    </location>
</feature>
<dbReference type="InterPro" id="IPR026341">
    <property type="entry name" value="T9SS_type_B"/>
</dbReference>
<feature type="domain" description="PKD-like" evidence="3">
    <location>
        <begin position="1174"/>
        <end position="1255"/>
    </location>
</feature>
<dbReference type="RefSeq" id="WP_345212747.1">
    <property type="nucleotide sequence ID" value="NZ_BAABFT010000011.1"/>
</dbReference>
<reference evidence="5" key="1">
    <citation type="journal article" date="2019" name="Int. J. Syst. Evol. Microbiol.">
        <title>The Global Catalogue of Microorganisms (GCM) 10K type strain sequencing project: providing services to taxonomists for standard genome sequencing and annotation.</title>
        <authorList>
            <consortium name="The Broad Institute Genomics Platform"/>
            <consortium name="The Broad Institute Genome Sequencing Center for Infectious Disease"/>
            <person name="Wu L."/>
            <person name="Ma J."/>
        </authorList>
    </citation>
    <scope>NUCLEOTIDE SEQUENCE [LARGE SCALE GENOMIC DNA]</scope>
    <source>
        <strain evidence="5">JCM 17705</strain>
    </source>
</reference>
<dbReference type="Pfam" id="PF13585">
    <property type="entry name" value="CHU_C"/>
    <property type="match status" value="1"/>
</dbReference>
<dbReference type="InterPro" id="IPR045828">
    <property type="entry name" value="PKD_Bacteroidetes"/>
</dbReference>
<dbReference type="Gene3D" id="2.60.40.10">
    <property type="entry name" value="Immunoglobulins"/>
    <property type="match status" value="1"/>
</dbReference>
<dbReference type="InterPro" id="IPR013783">
    <property type="entry name" value="Ig-like_fold"/>
</dbReference>
<accession>A0ABP8GYU1</accession>
<name>A0ABP8GYU1_9SPHI</name>
<keyword evidence="1" id="KW-0732">Signal</keyword>
<feature type="domain" description="Ig-like" evidence="2">
    <location>
        <begin position="100"/>
        <end position="178"/>
    </location>
</feature>
<evidence type="ECO:0000313" key="4">
    <source>
        <dbReference type="EMBL" id="GAA4331923.1"/>
    </source>
</evidence>
<feature type="signal peptide" evidence="1">
    <location>
        <begin position="1"/>
        <end position="21"/>
    </location>
</feature>
<feature type="domain" description="PKD-like" evidence="3">
    <location>
        <begin position="1082"/>
        <end position="1165"/>
    </location>
</feature>
<feature type="chain" id="PRO_5046926904" description="Gliding motility-associated-like protein" evidence="1">
    <location>
        <begin position="22"/>
        <end position="1776"/>
    </location>
</feature>
<sequence length="1776" mass="186243">MKNLLLVFFFLFLSLTGYSQCATGVKIDAPVTAICAGTPVRLTANVTGAASGSYTYAWSTGETTPYIDVNRAGSYTVTINSPGCPPITSKAVTTTTLVQPDRPGVSNPGSICPGSSATLTATGPNGGVFEWFDAQDGGTLLHTGKTFTVDSVNANKTYWVQVTLNACPSDRSGVQVRVITPPVVNSNSPVCAGGSVTFEANAGADSYAWYDNPAGTGLPLGTAPTFTTPVLTQNKSYYLIAVVNGCPTRRTVSARVLPQLTPPVITGTKTICAGNGAELHASADGVVKWYETRNSTIPLISSLDFSTKILTANTTFWVETTVGDCKSDRVPVTVTVIPVPTKPADQTITVCQGEVKTLVAGPGNYQWYDAIGRALTSNADGSYTTPALRRSTSYFVQASNGQCGSDRAEIKITVNNTPDNPSVTVPLICNGTPATLTATNPGGSYEWFTSSTATTPIARGDVFTTPQPLTATTTYYVQTTVNGCVSRRVAVRVTVLPAVGTPTANNATVCSGNGIRLIASGVDDAAFEWFDAPSGGNSLSTNASYNTPALNTTTTYYVQATVDGCTGPRKAVTVTVNPTPQLPTSSSSGTLVCYNNPADLQANSPDGGTITWYDSPTGGSPLHTGNNFHTPNLQQGTTYYAQNNSGTCNSTRLPVKVNVNPQYNTGFLYSSGTYDSTSPDPTPVKVNPAPGIFTAAPAGLVFVDNTTGKIDISATTPGSYIITYTYQGLCPGSYSAPIIINANPKPEFAYNGPYCQNQANPTPVFNLGTGPGVFSATPGGLVFVNVTTGQIDLRASTPGTYQVTNTVTLSDGSTKTFTQPVTINGVVDVNAGPDQIVKPGDIVRLSGTVSNSSGQRWSGGLGVFSNPTGKTTNYTPAPGETVATLTLTSNDPPGPCGPNADQVVIRINPIPPKPTVQDPGEICYNTSTILKATGPGGVYRWFSTIDGTTPLQEGAEFITPNLTATTKYYVQTSIGSITGERTEVTVTVKPVVAKPIVPAMVTICKGGQLEITATGSPTSYKWYNAPVGGVPISLDATLVVSNFNANDTYYVQTTVNGCTSERSRVDARVTAVPTITSASEAVVCSGKPLPYTITSIVSTATFKWSRAQVPGISNAPVIDQTSNTIDELLINTSAAAIDVIYTIVSTDNSCSAVPFEYTVTVYPTPILVSSDVNTVCNEKLNNYVITFNTPTIFSWSREAVPGIDNAAVNGQHSSTIREFLSNTTDAPIDVTYVLTYATANCEGGPSNVRMTVNPDVRITSATTGAICSGNALAYDITSNVSSASFSWTRTDVPGIDNPAATGISAKIEEALINTTNSPITVIYDITPIAFGCTGKTIQYRVTVNPVPAKPQANSNSPVCMGKDIILRTPNVRNGTFLWTGPNGFTSTDQNPADIKNATTANAGKYTLIVTTNGCSSEVGEVIVVVNAPPVPHAGNDALICPTDNEIQLNGTMEGGTTTGEWSTNGTGTFSPAFNVLNAKYIPSAQDKASGKVILTLTSTSTDDCAKATDQVEYAFGLRPASDAGADIETCIEDRSVRLHGKPGADFTGTSFTWTTTNGTGTFSSPNSLDGVYLPSDADRKGGAAIGLKLTANNPGTCFYASDETVIKFIPPPTVNAGGVRYVLEGKTITLNPTVSDENVTYLWTPNIGLSDNTIKNPILTGTGDRAYTLQITDSRGCPNTDVLSIKVSPDITIPNTFTPNGDGINDVWQIRGLIAYEDAIVDIFNRYGQPIFHSIGYPTPWDGTFSGKGLPAATYYYVIDTRSGGPKLTGYVTILR</sequence>
<proteinExistence type="predicted"/>
<feature type="domain" description="Ig-like" evidence="2">
    <location>
        <begin position="580"/>
        <end position="661"/>
    </location>
</feature>
<gene>
    <name evidence="4" type="ORF">GCM10023149_37970</name>
</gene>
<evidence type="ECO:0000313" key="5">
    <source>
        <dbReference type="Proteomes" id="UP001500582"/>
    </source>
</evidence>
<feature type="domain" description="Ig-like" evidence="2">
    <location>
        <begin position="262"/>
        <end position="338"/>
    </location>
</feature>
<dbReference type="Pfam" id="PF19081">
    <property type="entry name" value="Ig_7"/>
    <property type="match status" value="9"/>
</dbReference>
<feature type="domain" description="Ig-like" evidence="2">
    <location>
        <begin position="911"/>
        <end position="990"/>
    </location>
</feature>
<evidence type="ECO:0000259" key="3">
    <source>
        <dbReference type="Pfam" id="PF19406"/>
    </source>
</evidence>
<comment type="caution">
    <text evidence="4">The sequence shown here is derived from an EMBL/GenBank/DDBJ whole genome shotgun (WGS) entry which is preliminary data.</text>
</comment>
<feature type="domain" description="Ig-like" evidence="2">
    <location>
        <begin position="340"/>
        <end position="415"/>
    </location>
</feature>
<dbReference type="Pfam" id="PF19406">
    <property type="entry name" value="PKD_5"/>
    <property type="match status" value="3"/>
</dbReference>
<protein>
    <recommendedName>
        <fullName evidence="6">Gliding motility-associated-like protein</fullName>
    </recommendedName>
</protein>
<feature type="domain" description="Ig-like" evidence="2">
    <location>
        <begin position="418"/>
        <end position="497"/>
    </location>
</feature>
<keyword evidence="5" id="KW-1185">Reference proteome</keyword>
<evidence type="ECO:0000256" key="1">
    <source>
        <dbReference type="SAM" id="SignalP"/>
    </source>
</evidence>
<dbReference type="NCBIfam" id="TIGR04131">
    <property type="entry name" value="Bac_Flav_CTERM"/>
    <property type="match status" value="1"/>
</dbReference>
<evidence type="ECO:0000259" key="2">
    <source>
        <dbReference type="Pfam" id="PF19081"/>
    </source>
</evidence>
<feature type="domain" description="PKD-like" evidence="3">
    <location>
        <begin position="1265"/>
        <end position="1347"/>
    </location>
</feature>
<organism evidence="4 5">
    <name type="scientific">Mucilaginibacter gynuensis</name>
    <dbReference type="NCBI Taxonomy" id="1302236"/>
    <lineage>
        <taxon>Bacteria</taxon>
        <taxon>Pseudomonadati</taxon>
        <taxon>Bacteroidota</taxon>
        <taxon>Sphingobacteriia</taxon>
        <taxon>Sphingobacteriales</taxon>
        <taxon>Sphingobacteriaceae</taxon>
        <taxon>Mucilaginibacter</taxon>
    </lineage>
</organism>
<feature type="domain" description="Ig-like" evidence="2">
    <location>
        <begin position="501"/>
        <end position="578"/>
    </location>
</feature>
<dbReference type="EMBL" id="BAABFT010000011">
    <property type="protein sequence ID" value="GAA4331923.1"/>
    <property type="molecule type" value="Genomic_DNA"/>
</dbReference>
<dbReference type="Proteomes" id="UP001500582">
    <property type="component" value="Unassembled WGS sequence"/>
</dbReference>
<evidence type="ECO:0008006" key="6">
    <source>
        <dbReference type="Google" id="ProtNLM"/>
    </source>
</evidence>